<reference evidence="3" key="1">
    <citation type="submission" date="2009-09" db="EMBL/GenBank/DDBJ databases">
        <title>The complete genome of Nakamurella multipartita DSM 44233.</title>
        <authorList>
            <consortium name="US DOE Joint Genome Institute (JGI-PGF)"/>
            <person name="Lucas S."/>
            <person name="Copeland A."/>
            <person name="Lapidus A."/>
            <person name="Glavina del Rio T."/>
            <person name="Dalin E."/>
            <person name="Tice H."/>
            <person name="Bruce D."/>
            <person name="Goodwin L."/>
            <person name="Pitluck S."/>
            <person name="Kyrpides N."/>
            <person name="Mavromatis K."/>
            <person name="Ivanova N."/>
            <person name="Ovchinnikova G."/>
            <person name="Sims D."/>
            <person name="Meincke L."/>
            <person name="Brettin T."/>
            <person name="Detter J.C."/>
            <person name="Han C."/>
            <person name="Larimer F."/>
            <person name="Land M."/>
            <person name="Hauser L."/>
            <person name="Markowitz V."/>
            <person name="Cheng J.-F."/>
            <person name="Hugenholtz P."/>
            <person name="Woyke T."/>
            <person name="Wu D."/>
            <person name="Klenk H.-P."/>
            <person name="Eisen J.A."/>
        </authorList>
    </citation>
    <scope>NUCLEOTIDE SEQUENCE [LARGE SCALE GENOMIC DNA]</scope>
    <source>
        <strain evidence="3">ATCC 700099 / DSM 44233 / CIP 104796 / JCM 9543 / NBRC 105858 / Y-104</strain>
    </source>
</reference>
<feature type="transmembrane region" description="Helical" evidence="1">
    <location>
        <begin position="51"/>
        <end position="69"/>
    </location>
</feature>
<dbReference type="InParanoid" id="C8XG77"/>
<dbReference type="Proteomes" id="UP000002218">
    <property type="component" value="Chromosome"/>
</dbReference>
<evidence type="ECO:0008006" key="4">
    <source>
        <dbReference type="Google" id="ProtNLM"/>
    </source>
</evidence>
<feature type="transmembrane region" description="Helical" evidence="1">
    <location>
        <begin position="21"/>
        <end position="39"/>
    </location>
</feature>
<dbReference type="STRING" id="479431.Namu_3781"/>
<organism evidence="2 3">
    <name type="scientific">Nakamurella multipartita (strain ATCC 700099 / DSM 44233 / CIP 104796 / JCM 9543 / NBRC 105858 / Y-104)</name>
    <name type="common">Microsphaera multipartita</name>
    <dbReference type="NCBI Taxonomy" id="479431"/>
    <lineage>
        <taxon>Bacteria</taxon>
        <taxon>Bacillati</taxon>
        <taxon>Actinomycetota</taxon>
        <taxon>Actinomycetes</taxon>
        <taxon>Nakamurellales</taxon>
        <taxon>Nakamurellaceae</taxon>
        <taxon>Nakamurella</taxon>
    </lineage>
</organism>
<keyword evidence="1" id="KW-0472">Membrane</keyword>
<accession>C8XG77</accession>
<dbReference type="KEGG" id="nml:Namu_3781"/>
<name>C8XG77_NAKMY</name>
<dbReference type="HOGENOM" id="CLU_1833013_0_0_11"/>
<proteinExistence type="predicted"/>
<keyword evidence="1" id="KW-0812">Transmembrane</keyword>
<dbReference type="EMBL" id="CP001737">
    <property type="protein sequence ID" value="ACV80079.1"/>
    <property type="molecule type" value="Genomic_DNA"/>
</dbReference>
<dbReference type="AlphaFoldDB" id="C8XG77"/>
<sequence length="140" mass="14466">MADQPRALPPLAFRQVELSGLGWAAIVLPGAVAGASAGLALTRGRLRPGPLAAAGLAGALLGVAVARVVDELRWRRSAICLELAEPDAVLDLLQAVRAEGVHADMIRASDGPAGAGAGYALRYRARDDRRVRAVLSAQLS</sequence>
<reference evidence="2 3" key="2">
    <citation type="journal article" date="2010" name="Stand. Genomic Sci.">
        <title>Complete genome sequence of Nakamurella multipartita type strain (Y-104).</title>
        <authorList>
            <person name="Tice H."/>
            <person name="Mayilraj S."/>
            <person name="Sims D."/>
            <person name="Lapidus A."/>
            <person name="Nolan M."/>
            <person name="Lucas S."/>
            <person name="Glavina Del Rio T."/>
            <person name="Copeland A."/>
            <person name="Cheng J.F."/>
            <person name="Meincke L."/>
            <person name="Bruce D."/>
            <person name="Goodwin L."/>
            <person name="Pitluck S."/>
            <person name="Ivanova N."/>
            <person name="Mavromatis K."/>
            <person name="Ovchinnikova G."/>
            <person name="Pati A."/>
            <person name="Chen A."/>
            <person name="Palaniappan K."/>
            <person name="Land M."/>
            <person name="Hauser L."/>
            <person name="Chang Y.J."/>
            <person name="Jeffries C.D."/>
            <person name="Detter J.C."/>
            <person name="Brettin T."/>
            <person name="Rohde M."/>
            <person name="Goker M."/>
            <person name="Bristow J."/>
            <person name="Eisen J.A."/>
            <person name="Markowitz V."/>
            <person name="Hugenholtz P."/>
            <person name="Kyrpides N.C."/>
            <person name="Klenk H.P."/>
            <person name="Chen F."/>
        </authorList>
    </citation>
    <scope>NUCLEOTIDE SEQUENCE [LARGE SCALE GENOMIC DNA]</scope>
    <source>
        <strain evidence="3">ATCC 700099 / DSM 44233 / CIP 104796 / JCM 9543 / NBRC 105858 / Y-104</strain>
    </source>
</reference>
<evidence type="ECO:0000313" key="3">
    <source>
        <dbReference type="Proteomes" id="UP000002218"/>
    </source>
</evidence>
<evidence type="ECO:0000256" key="1">
    <source>
        <dbReference type="SAM" id="Phobius"/>
    </source>
</evidence>
<protein>
    <recommendedName>
        <fullName evidence="4">Transmembrane protein</fullName>
    </recommendedName>
</protein>
<keyword evidence="1" id="KW-1133">Transmembrane helix</keyword>
<keyword evidence="3" id="KW-1185">Reference proteome</keyword>
<gene>
    <name evidence="2" type="ordered locus">Namu_3781</name>
</gene>
<evidence type="ECO:0000313" key="2">
    <source>
        <dbReference type="EMBL" id="ACV80079.1"/>
    </source>
</evidence>